<evidence type="ECO:0000259" key="8">
    <source>
        <dbReference type="Pfam" id="PF05041"/>
    </source>
</evidence>
<evidence type="ECO:0000256" key="6">
    <source>
        <dbReference type="RuleBase" id="RU367089"/>
    </source>
</evidence>
<dbReference type="Proteomes" id="UP001488838">
    <property type="component" value="Unassembled WGS sequence"/>
</dbReference>
<feature type="compositionally biased region" description="Polar residues" evidence="7">
    <location>
        <begin position="1065"/>
        <end position="1085"/>
    </location>
</feature>
<feature type="transmembrane region" description="Helical" evidence="6">
    <location>
        <begin position="69"/>
        <end position="92"/>
    </location>
</feature>
<comment type="similarity">
    <text evidence="2 6">Belongs to the pecanex family.</text>
</comment>
<feature type="compositionally biased region" description="Polar residues" evidence="7">
    <location>
        <begin position="941"/>
        <end position="964"/>
    </location>
</feature>
<evidence type="ECO:0000256" key="3">
    <source>
        <dbReference type="ARBA" id="ARBA00022692"/>
    </source>
</evidence>
<dbReference type="InterPro" id="IPR007735">
    <property type="entry name" value="Pecanex_C"/>
</dbReference>
<dbReference type="Pfam" id="PF05041">
    <property type="entry name" value="Pecanex_C"/>
    <property type="match status" value="1"/>
</dbReference>
<evidence type="ECO:0000256" key="1">
    <source>
        <dbReference type="ARBA" id="ARBA00004141"/>
    </source>
</evidence>
<name>A0AAW0HXF4_MYOGA</name>
<dbReference type="PANTHER" id="PTHR12372">
    <property type="entry name" value="PECANEX"/>
    <property type="match status" value="1"/>
</dbReference>
<accession>A0AAW0HXF4</accession>
<feature type="transmembrane region" description="Helical" evidence="6">
    <location>
        <begin position="363"/>
        <end position="387"/>
    </location>
</feature>
<protein>
    <recommendedName>
        <fullName evidence="6">Pecanex-like protein</fullName>
    </recommendedName>
</protein>
<evidence type="ECO:0000256" key="5">
    <source>
        <dbReference type="ARBA" id="ARBA00023136"/>
    </source>
</evidence>
<proteinExistence type="inferred from homology"/>
<sequence>MYCLQGHNRIIAYSRPVYFCLCCGLIWLLDYGGRNLTTSKFKLYGITFTNPLVLLSARDLVIATTSLLAALYSFLCSIVAVALLYGLCYGALKDSWDGQHIPVLFSVFCGLLVAVSYHLSRQSSDPSVLFSLMQSKIFPKTEEKNPEDPLSDVKDPLPEKLSNSVPALKYVLYALVGFVGFVTHYVLPQVRKQLPWHCFSRPLLKTAEHNQYEVRNAATMMWFEKLHVWLLFVEKNIIYPLVVLNELSSSAETIASPKRLDAELGALMITIAGLKLLRSSFSSPTYQYITVIFTVLFFKFDYEALSETMLLDLFFMSILFSKLWELLYKLQFVYTYVAPWQITWGSAFHAFAQPFAVPHSAMLFVQAVVSAFFSTPLNPFLGSAIFITSYVRPVKFWERDYNTKRVDHSNTRLASQLDRNPGSDDNNLNSIFYEHLTRSLQHSLCGDLLLGRWGNYSTGDCFILASDYLNALVHLIEIGNGLVTFQLRGLEFRGTYCQQREVEAITEGVEEDEGFCCCEPGHVPHVLSFNAAFGQRWLAWEVVVTKYILEGYSITDNSAASMLQGIIYYVTASSKLEEWLANETMQEGLRLCADRNYVDVDPTFNPNIDEDYDHRLAGISRESFCVIYLNWIEYCSSRRAKVWPLYLSESRFSQNGENILLFNLESFLYGLHALFKGDFRISSVRDEWIFADMELLRKVVVPGIRMSIKLHQDHFTSPDEYDDPTVLYEAIVSHEKNLVIAHEGDPAWRSAVLANSPSLLALRHVMDDGTNEYKIIMLNRRHLSFRVIKVNKECVRGLWAGQQQELVFLRNRNPERGSIQNAKQALRNMINSSCDQPIGYPIFVSPLTTSYSDSHDQLKEILGGPISLGNIRNFIVSTWHRLRKGCGAGCNSGGNIEDSDTGGGTSCPGTNAATVSDPHSNGSQGSTGNPGQAAGSGLHPPTTSYPPTLGTSHSAHSVQSSLLRQSPARASMASQSSYCYSSRHSSLRMSTTGFVPCRRSSTSQISLRNLPSSIQSRLSMVNQMEGSSQGGVVCAQHGLPSSSSSSQSIPACKHHTLVGFLGAEGSQSGAPEAQPGSTLSPANSSHARKGEVIYRVQIVDLSQILEGINLSKRKELQWPDEGIRLKAGRNSWKDWSPQEGMEGHVIHRWVPCSRDPGTRSHIDKTVLLVQIDDKYVTVIETGVLELGAEV</sequence>
<dbReference type="EMBL" id="JBBHLL010000294">
    <property type="protein sequence ID" value="KAK7806692.1"/>
    <property type="molecule type" value="Genomic_DNA"/>
</dbReference>
<feature type="transmembrane region" description="Helical" evidence="6">
    <location>
        <begin position="12"/>
        <end position="29"/>
    </location>
</feature>
<feature type="domain" description="Pecanex C-terminal" evidence="8">
    <location>
        <begin position="660"/>
        <end position="857"/>
    </location>
</feature>
<feature type="transmembrane region" description="Helical" evidence="6">
    <location>
        <begin position="98"/>
        <end position="119"/>
    </location>
</feature>
<organism evidence="9 10">
    <name type="scientific">Myodes glareolus</name>
    <name type="common">Bank vole</name>
    <name type="synonym">Clethrionomys glareolus</name>
    <dbReference type="NCBI Taxonomy" id="447135"/>
    <lineage>
        <taxon>Eukaryota</taxon>
        <taxon>Metazoa</taxon>
        <taxon>Chordata</taxon>
        <taxon>Craniata</taxon>
        <taxon>Vertebrata</taxon>
        <taxon>Euteleostomi</taxon>
        <taxon>Mammalia</taxon>
        <taxon>Eutheria</taxon>
        <taxon>Euarchontoglires</taxon>
        <taxon>Glires</taxon>
        <taxon>Rodentia</taxon>
        <taxon>Myomorpha</taxon>
        <taxon>Muroidea</taxon>
        <taxon>Cricetidae</taxon>
        <taxon>Arvicolinae</taxon>
        <taxon>Myodes</taxon>
    </lineage>
</organism>
<evidence type="ECO:0000313" key="9">
    <source>
        <dbReference type="EMBL" id="KAK7806692.1"/>
    </source>
</evidence>
<feature type="transmembrane region" description="Helical" evidence="6">
    <location>
        <begin position="309"/>
        <end position="327"/>
    </location>
</feature>
<reference evidence="9 10" key="1">
    <citation type="journal article" date="2023" name="bioRxiv">
        <title>Conserved and derived expression patterns and positive selection on dental genes reveal complex evolutionary context of ever-growing rodent molars.</title>
        <authorList>
            <person name="Calamari Z.T."/>
            <person name="Song A."/>
            <person name="Cohen E."/>
            <person name="Akter M."/>
            <person name="Roy R.D."/>
            <person name="Hallikas O."/>
            <person name="Christensen M.M."/>
            <person name="Li P."/>
            <person name="Marangoni P."/>
            <person name="Jernvall J."/>
            <person name="Klein O.D."/>
        </authorList>
    </citation>
    <scope>NUCLEOTIDE SEQUENCE [LARGE SCALE GENOMIC DNA]</scope>
    <source>
        <strain evidence="9">V071</strain>
    </source>
</reference>
<keyword evidence="4 6" id="KW-1133">Transmembrane helix</keyword>
<dbReference type="PANTHER" id="PTHR12372:SF2">
    <property type="entry name" value="PECANEX-LIKE PROTEIN 1"/>
    <property type="match status" value="1"/>
</dbReference>
<evidence type="ECO:0000256" key="7">
    <source>
        <dbReference type="SAM" id="MobiDB-lite"/>
    </source>
</evidence>
<feature type="region of interest" description="Disordered" evidence="7">
    <location>
        <begin position="1063"/>
        <end position="1085"/>
    </location>
</feature>
<keyword evidence="3 6" id="KW-0812">Transmembrane</keyword>
<evidence type="ECO:0000256" key="2">
    <source>
        <dbReference type="ARBA" id="ARBA00010170"/>
    </source>
</evidence>
<keyword evidence="5 6" id="KW-0472">Membrane</keyword>
<feature type="compositionally biased region" description="Polar residues" evidence="7">
    <location>
        <begin position="907"/>
        <end position="930"/>
    </location>
</feature>
<evidence type="ECO:0000313" key="10">
    <source>
        <dbReference type="Proteomes" id="UP001488838"/>
    </source>
</evidence>
<feature type="transmembrane region" description="Helical" evidence="6">
    <location>
        <begin position="170"/>
        <end position="187"/>
    </location>
</feature>
<comment type="subcellular location">
    <subcellularLocation>
        <location evidence="1 6">Membrane</location>
        <topology evidence="1 6">Multi-pass membrane protein</topology>
    </subcellularLocation>
</comment>
<dbReference type="GO" id="GO:0016020">
    <property type="term" value="C:membrane"/>
    <property type="evidence" value="ECO:0007669"/>
    <property type="project" value="UniProtKB-SubCell"/>
</dbReference>
<dbReference type="InterPro" id="IPR039797">
    <property type="entry name" value="Pecanex"/>
</dbReference>
<evidence type="ECO:0000256" key="4">
    <source>
        <dbReference type="ARBA" id="ARBA00022989"/>
    </source>
</evidence>
<feature type="transmembrane region" description="Helical" evidence="6">
    <location>
        <begin position="285"/>
        <end position="302"/>
    </location>
</feature>
<keyword evidence="10" id="KW-1185">Reference proteome</keyword>
<comment type="caution">
    <text evidence="6">Lacks conserved residue(s) required for the propagation of feature annotation.</text>
</comment>
<comment type="caution">
    <text evidence="9">The sequence shown here is derived from an EMBL/GenBank/DDBJ whole genome shotgun (WGS) entry which is preliminary data.</text>
</comment>
<dbReference type="AlphaFoldDB" id="A0AAW0HXF4"/>
<feature type="region of interest" description="Disordered" evidence="7">
    <location>
        <begin position="899"/>
        <end position="967"/>
    </location>
</feature>
<gene>
    <name evidence="9" type="ORF">U0070_026188</name>
</gene>